<reference evidence="8" key="1">
    <citation type="submission" date="2025-08" db="UniProtKB">
        <authorList>
            <consortium name="RefSeq"/>
        </authorList>
    </citation>
    <scope>IDENTIFICATION</scope>
    <source>
        <strain evidence="8">Ishihara</strain>
        <tissue evidence="8">Whole body</tissue>
    </source>
</reference>
<dbReference type="PANTHER" id="PTHR14952:SF9">
    <property type="entry name" value="EF-HAND DOMAIN-CONTAINING PROTEIN"/>
    <property type="match status" value="1"/>
</dbReference>
<protein>
    <submittedName>
        <fullName evidence="8">Uncharacterized protein LOC111354806 isoform X2</fullName>
    </submittedName>
</protein>
<keyword evidence="4" id="KW-0966">Cell projection</keyword>
<dbReference type="GO" id="GO:0031514">
    <property type="term" value="C:motile cilium"/>
    <property type="evidence" value="ECO:0007669"/>
    <property type="project" value="UniProtKB-SubCell"/>
</dbReference>
<keyword evidence="3" id="KW-0969">Cilium</keyword>
<evidence type="ECO:0000313" key="8">
    <source>
        <dbReference type="RefSeq" id="XP_022824176.1"/>
    </source>
</evidence>
<dbReference type="GeneID" id="111354806"/>
<evidence type="ECO:0000256" key="4">
    <source>
        <dbReference type="ARBA" id="ARBA00023273"/>
    </source>
</evidence>
<dbReference type="AlphaFoldDB" id="A0A9J7E4V7"/>
<dbReference type="RefSeq" id="XP_022824176.1">
    <property type="nucleotide sequence ID" value="XM_022968408.1"/>
</dbReference>
<dbReference type="PANTHER" id="PTHR14952">
    <property type="entry name" value="ROPPORIN-1-LIKE PROTEIN"/>
    <property type="match status" value="1"/>
</dbReference>
<evidence type="ECO:0000256" key="3">
    <source>
        <dbReference type="ARBA" id="ARBA00023069"/>
    </source>
</evidence>
<evidence type="ECO:0000313" key="7">
    <source>
        <dbReference type="Proteomes" id="UP000301870"/>
    </source>
</evidence>
<name>A0A9J7E4V7_SPOLT</name>
<feature type="region of interest" description="Disordered" evidence="6">
    <location>
        <begin position="282"/>
        <end position="310"/>
    </location>
</feature>
<feature type="compositionally biased region" description="Acidic residues" evidence="6">
    <location>
        <begin position="282"/>
        <end position="302"/>
    </location>
</feature>
<keyword evidence="7" id="KW-1185">Reference proteome</keyword>
<dbReference type="Gene3D" id="1.20.890.10">
    <property type="entry name" value="cAMP-dependent protein kinase regulatory subunit, dimerization-anchoring domain"/>
    <property type="match status" value="1"/>
</dbReference>
<evidence type="ECO:0000256" key="2">
    <source>
        <dbReference type="ARBA" id="ARBA00022846"/>
    </source>
</evidence>
<dbReference type="Proteomes" id="UP000301870">
    <property type="component" value="Chromosome 19"/>
</dbReference>
<organism evidence="7 8">
    <name type="scientific">Spodoptera litura</name>
    <name type="common">Asian cotton leafworm</name>
    <dbReference type="NCBI Taxonomy" id="69820"/>
    <lineage>
        <taxon>Eukaryota</taxon>
        <taxon>Metazoa</taxon>
        <taxon>Ecdysozoa</taxon>
        <taxon>Arthropoda</taxon>
        <taxon>Hexapoda</taxon>
        <taxon>Insecta</taxon>
        <taxon>Pterygota</taxon>
        <taxon>Neoptera</taxon>
        <taxon>Endopterygota</taxon>
        <taxon>Lepidoptera</taxon>
        <taxon>Glossata</taxon>
        <taxon>Ditrysia</taxon>
        <taxon>Noctuoidea</taxon>
        <taxon>Noctuidae</taxon>
        <taxon>Amphipyrinae</taxon>
        <taxon>Spodoptera</taxon>
    </lineage>
</organism>
<sequence>MPELIEQMYSSQQIVIPPKYPYILKRYCKAAIKTQPYDLLRWSFEYFKALSEHRPPPVKLRLEYPIYSTEGGLTRGCLKVLAHQLYGMSEIPTATLRQAWNGFCLDFMELQRILCLCEVHLRKDHVPFFHFLAVAGGMLTKCLTHTMILLCESLTKEPDGGSAAIPVEEFLTMYKYLALIDASKDVQYHNGYRDGNEPEPVVEEEEEVRPESEPKKLRHLSITKMNESAVMKTETTVEPEVEVEEKRDVIDIYVYDEEDNPVVYELYGEPKEEVREVVTDTETELTTEKSDEEVPVEVEVEEPPPPGQNDKERVALFLAEIEQVREERLNDITTTFEELAALVDRFRTANYDLGMVAGRQMSTTSGEFIVQHIEQEIMAYIDEQIAILPDPDLKKKKAKPEEVAMVRDILETFLDENMDIIVPEVEEVEEEEVPIPDIIVVYAVPGIGPPVDSEIMADFEEYIREVTKVQAKMVMPRNIRHFLCPPLEKYIETEYDTNEKVHSSDQVPVGGTIAE</sequence>
<proteinExistence type="inferred from homology"/>
<dbReference type="SUPFAM" id="SSF47391">
    <property type="entry name" value="Dimerization-anchoring domain of cAMP-dependent PK regulatory subunit"/>
    <property type="match status" value="1"/>
</dbReference>
<comment type="subcellular location">
    <subcellularLocation>
        <location evidence="1">Cell projection</location>
        <location evidence="1">Cilium</location>
        <location evidence="1">Flagellum</location>
    </subcellularLocation>
</comment>
<keyword evidence="2" id="KW-0282">Flagellum</keyword>
<evidence type="ECO:0000256" key="1">
    <source>
        <dbReference type="ARBA" id="ARBA00004230"/>
    </source>
</evidence>
<evidence type="ECO:0000256" key="5">
    <source>
        <dbReference type="ARBA" id="ARBA00035651"/>
    </source>
</evidence>
<accession>A0A9J7E4V7</accession>
<feature type="region of interest" description="Disordered" evidence="6">
    <location>
        <begin position="192"/>
        <end position="215"/>
    </location>
</feature>
<evidence type="ECO:0000256" key="6">
    <source>
        <dbReference type="SAM" id="MobiDB-lite"/>
    </source>
</evidence>
<comment type="similarity">
    <text evidence="5">Belongs to the ropporin family.</text>
</comment>
<gene>
    <name evidence="8" type="primary">LOC111354806</name>
</gene>